<reference evidence="1 2" key="1">
    <citation type="submission" date="2018-01" db="EMBL/GenBank/DDBJ databases">
        <title>Metagenomic assembled genomes from two thermal pools in the Uzon Caldera, Kamchatka, Russia.</title>
        <authorList>
            <person name="Wilkins L."/>
            <person name="Ettinger C."/>
        </authorList>
    </citation>
    <scope>NUCLEOTIDE SEQUENCE [LARGE SCALE GENOMIC DNA]</scope>
    <source>
        <strain evidence="1">ZAV-05</strain>
    </source>
</reference>
<evidence type="ECO:0000313" key="2">
    <source>
        <dbReference type="Proteomes" id="UP000242881"/>
    </source>
</evidence>
<proteinExistence type="predicted"/>
<protein>
    <submittedName>
        <fullName evidence="1">Uncharacterized protein</fullName>
    </submittedName>
</protein>
<accession>A0A2J6WPU0</accession>
<dbReference type="EMBL" id="PNIN01000023">
    <property type="protein sequence ID" value="PMP72375.1"/>
    <property type="molecule type" value="Genomic_DNA"/>
</dbReference>
<gene>
    <name evidence="1" type="ORF">C0187_01730</name>
</gene>
<sequence>MTKIDDMEKAKRLARTIITDIVLYNQSKVEEGIKNDNIFDILNEEIDLGKKLFEEKVNTNVIPMKIFDKILIDILIAKYGGKIESKIW</sequence>
<organism evidence="1 2">
    <name type="scientific">Calditerrivibrio nitroreducens</name>
    <dbReference type="NCBI Taxonomy" id="477976"/>
    <lineage>
        <taxon>Bacteria</taxon>
        <taxon>Pseudomonadati</taxon>
        <taxon>Deferribacterota</taxon>
        <taxon>Deferribacteres</taxon>
        <taxon>Deferribacterales</taxon>
        <taxon>Calditerrivibrionaceae</taxon>
    </lineage>
</organism>
<comment type="caution">
    <text evidence="1">The sequence shown here is derived from an EMBL/GenBank/DDBJ whole genome shotgun (WGS) entry which is preliminary data.</text>
</comment>
<dbReference type="Proteomes" id="UP000242881">
    <property type="component" value="Unassembled WGS sequence"/>
</dbReference>
<dbReference type="AlphaFoldDB" id="A0A2J6WPU0"/>
<name>A0A2J6WPU0_9BACT</name>
<evidence type="ECO:0000313" key="1">
    <source>
        <dbReference type="EMBL" id="PMP72375.1"/>
    </source>
</evidence>